<name>A0ABD5YYS2_9EURY</name>
<evidence type="ECO:0000256" key="2">
    <source>
        <dbReference type="ARBA" id="ARBA00022692"/>
    </source>
</evidence>
<organism evidence="7 8">
    <name type="scientific">Halocatena marina</name>
    <dbReference type="NCBI Taxonomy" id="2934937"/>
    <lineage>
        <taxon>Archaea</taxon>
        <taxon>Methanobacteriati</taxon>
        <taxon>Methanobacteriota</taxon>
        <taxon>Stenosarchaea group</taxon>
        <taxon>Halobacteria</taxon>
        <taxon>Halobacteriales</taxon>
        <taxon>Natronomonadaceae</taxon>
        <taxon>Halocatena</taxon>
    </lineage>
</organism>
<feature type="transmembrane region" description="Helical" evidence="5">
    <location>
        <begin position="139"/>
        <end position="158"/>
    </location>
</feature>
<dbReference type="PANTHER" id="PTHR10846">
    <property type="entry name" value="SODIUM/POTASSIUM/CALCIUM EXCHANGER"/>
    <property type="match status" value="1"/>
</dbReference>
<keyword evidence="2 5" id="KW-0812">Transmembrane</keyword>
<dbReference type="RefSeq" id="WP_277999974.1">
    <property type="nucleotide sequence ID" value="NZ_JBHTAX010000006.1"/>
</dbReference>
<proteinExistence type="predicted"/>
<reference evidence="7 8" key="1">
    <citation type="journal article" date="2019" name="Int. J. Syst. Evol. Microbiol.">
        <title>The Global Catalogue of Microorganisms (GCM) 10K type strain sequencing project: providing services to taxonomists for standard genome sequencing and annotation.</title>
        <authorList>
            <consortium name="The Broad Institute Genomics Platform"/>
            <consortium name="The Broad Institute Genome Sequencing Center for Infectious Disease"/>
            <person name="Wu L."/>
            <person name="Ma J."/>
        </authorList>
    </citation>
    <scope>NUCLEOTIDE SEQUENCE [LARGE SCALE GENOMIC DNA]</scope>
    <source>
        <strain evidence="7 8">RDMS1</strain>
    </source>
</reference>
<dbReference type="Gene3D" id="1.20.1420.30">
    <property type="entry name" value="NCX, central ion-binding region"/>
    <property type="match status" value="1"/>
</dbReference>
<keyword evidence="3 5" id="KW-1133">Transmembrane helix</keyword>
<evidence type="ECO:0000313" key="8">
    <source>
        <dbReference type="Proteomes" id="UP001596417"/>
    </source>
</evidence>
<accession>A0ABD5YYS2</accession>
<evidence type="ECO:0000256" key="3">
    <source>
        <dbReference type="ARBA" id="ARBA00022989"/>
    </source>
</evidence>
<feature type="transmembrane region" description="Helical" evidence="5">
    <location>
        <begin position="12"/>
        <end position="29"/>
    </location>
</feature>
<sequence length="161" mass="16913">MTCRRGAESFPGYRVVFTLVRTILCSLAGSRGLIVGGQGVLHTLGFDDLFVGITIIAFGTSMPELATSLVSAYREGAALSVENVIGSNIYNILAVIGLVAVLVPIRVSVSTKTIELPLLVVFTVGALVLLAARERVSRVEGAALLSGYIGFIYVLALSRGI</sequence>
<evidence type="ECO:0000256" key="1">
    <source>
        <dbReference type="ARBA" id="ARBA00004141"/>
    </source>
</evidence>
<keyword evidence="4 5" id="KW-0472">Membrane</keyword>
<dbReference type="Pfam" id="PF01699">
    <property type="entry name" value="Na_Ca_ex"/>
    <property type="match status" value="1"/>
</dbReference>
<evidence type="ECO:0000256" key="5">
    <source>
        <dbReference type="SAM" id="Phobius"/>
    </source>
</evidence>
<feature type="domain" description="Sodium/calcium exchanger membrane region" evidence="6">
    <location>
        <begin position="17"/>
        <end position="155"/>
    </location>
</feature>
<feature type="transmembrane region" description="Helical" evidence="5">
    <location>
        <begin position="85"/>
        <end position="107"/>
    </location>
</feature>
<feature type="transmembrane region" description="Helical" evidence="5">
    <location>
        <begin position="113"/>
        <end position="132"/>
    </location>
</feature>
<comment type="caution">
    <text evidence="7">The sequence shown here is derived from an EMBL/GenBank/DDBJ whole genome shotgun (WGS) entry which is preliminary data.</text>
</comment>
<dbReference type="InterPro" id="IPR044880">
    <property type="entry name" value="NCX_ion-bd_dom_sf"/>
</dbReference>
<evidence type="ECO:0000256" key="4">
    <source>
        <dbReference type="ARBA" id="ARBA00023136"/>
    </source>
</evidence>
<gene>
    <name evidence="7" type="ORF">ACFQL7_26070</name>
</gene>
<feature type="transmembrane region" description="Helical" evidence="5">
    <location>
        <begin position="49"/>
        <end position="73"/>
    </location>
</feature>
<protein>
    <submittedName>
        <fullName evidence="7">Sodium:calcium antiporter</fullName>
    </submittedName>
</protein>
<dbReference type="InterPro" id="IPR004481">
    <property type="entry name" value="K/Na/Ca-exchanger"/>
</dbReference>
<dbReference type="GO" id="GO:0016020">
    <property type="term" value="C:membrane"/>
    <property type="evidence" value="ECO:0007669"/>
    <property type="project" value="UniProtKB-SubCell"/>
</dbReference>
<dbReference type="AlphaFoldDB" id="A0ABD5YYS2"/>
<dbReference type="InterPro" id="IPR004837">
    <property type="entry name" value="NaCa_Exmemb"/>
</dbReference>
<evidence type="ECO:0000313" key="7">
    <source>
        <dbReference type="EMBL" id="MFC7192925.1"/>
    </source>
</evidence>
<dbReference type="EMBL" id="JBHTAX010000006">
    <property type="protein sequence ID" value="MFC7192925.1"/>
    <property type="molecule type" value="Genomic_DNA"/>
</dbReference>
<dbReference type="PANTHER" id="PTHR10846:SF8">
    <property type="entry name" value="INNER MEMBRANE PROTEIN YRBG"/>
    <property type="match status" value="1"/>
</dbReference>
<keyword evidence="8" id="KW-1185">Reference proteome</keyword>
<evidence type="ECO:0000259" key="6">
    <source>
        <dbReference type="Pfam" id="PF01699"/>
    </source>
</evidence>
<comment type="subcellular location">
    <subcellularLocation>
        <location evidence="1">Membrane</location>
        <topology evidence="1">Multi-pass membrane protein</topology>
    </subcellularLocation>
</comment>
<dbReference type="Proteomes" id="UP001596417">
    <property type="component" value="Unassembled WGS sequence"/>
</dbReference>